<comment type="caution">
    <text evidence="14">The sequence shown here is derived from an EMBL/GenBank/DDBJ whole genome shotgun (WGS) entry which is preliminary data.</text>
</comment>
<evidence type="ECO:0000256" key="7">
    <source>
        <dbReference type="ARBA" id="ARBA00023193"/>
    </source>
</evidence>
<keyword evidence="5" id="KW-0418">Kinase</keyword>
<organism evidence="14 15">
    <name type="scientific">Coemansia guatemalensis</name>
    <dbReference type="NCBI Taxonomy" id="2761395"/>
    <lineage>
        <taxon>Eukaryota</taxon>
        <taxon>Fungi</taxon>
        <taxon>Fungi incertae sedis</taxon>
        <taxon>Zoopagomycota</taxon>
        <taxon>Kickxellomycotina</taxon>
        <taxon>Kickxellomycetes</taxon>
        <taxon>Kickxellales</taxon>
        <taxon>Kickxellaceae</taxon>
        <taxon>Coemansia</taxon>
    </lineage>
</organism>
<keyword evidence="11" id="KW-0175">Coiled coil</keyword>
<dbReference type="EC" id="2.7.11.1" evidence="1"/>
<dbReference type="PANTHER" id="PTHR11042">
    <property type="entry name" value="EUKARYOTIC TRANSLATION INITIATION FACTOR 2-ALPHA KINASE EIF2-ALPHA KINASE -RELATED"/>
    <property type="match status" value="1"/>
</dbReference>
<feature type="coiled-coil region" evidence="11">
    <location>
        <begin position="555"/>
        <end position="589"/>
    </location>
</feature>
<dbReference type="AlphaFoldDB" id="A0A9W8HUV3"/>
<evidence type="ECO:0000256" key="11">
    <source>
        <dbReference type="SAM" id="Coils"/>
    </source>
</evidence>
<dbReference type="OrthoDB" id="1405469at2759"/>
<dbReference type="GO" id="GO:0017148">
    <property type="term" value="P:negative regulation of translation"/>
    <property type="evidence" value="ECO:0007669"/>
    <property type="project" value="UniProtKB-KW"/>
</dbReference>
<dbReference type="InterPro" id="IPR008271">
    <property type="entry name" value="Ser/Thr_kinase_AS"/>
</dbReference>
<evidence type="ECO:0000256" key="5">
    <source>
        <dbReference type="ARBA" id="ARBA00022777"/>
    </source>
</evidence>
<dbReference type="Proteomes" id="UP001140094">
    <property type="component" value="Unassembled WGS sequence"/>
</dbReference>
<proteinExistence type="inferred from homology"/>
<sequence>LSTGANAKPQTSATVVESPEVSIDDGGNMLNSGITVEFPMSVDPVSIDSNSHCRAGIGGDGGGRRHRRQQSFHFTSSLQRAPCNGSNANRNSVSAIESLAGQAQSLPSQAFPGIDVVQPLVTETTLFVQMQLCQTTLQEFLLHRNERIASSQMAAATTPQSSQESACDLQSIKDEEEMPWCEASERELLIDPVMNVRLFRAIVEGVKYFHNRGVIHRDLKGANVFLDIVYADSGGNPISRAGSGVGRPAASNALARRHGSQPSFGIPGVANVHADAWDAIDGGNLKERPASDDTRNGHSAGGAGAFTNGRTVDWGMVFDSIIANRSVNARMTQGPGPLSASRAEPVSAHASQRHVPRNSAEEEQPPAVTFIPRIGDFGLATKSTLGVHTSGDEYAFIGNDAYSRSSSGGLGAVRSDTAASTATATSEGYYSPLQPPPMLRRGSLVDDIRRTSNVGTITYAAPEQLCDRTTEYNEKADIYSLGIIFFELYYPFATAMERVSVIKDLRRGVFPPEFLQMWPKEAAFILQLMDADPDRRPSAKEILAFDLIDVPTLESAQLKREVHILKQQLRVANQRNEELGLRVRELERIVDMSI</sequence>
<name>A0A9W8HUV3_9FUNG</name>
<evidence type="ECO:0000259" key="13">
    <source>
        <dbReference type="PROSITE" id="PS50011"/>
    </source>
</evidence>
<evidence type="ECO:0000256" key="6">
    <source>
        <dbReference type="ARBA" id="ARBA00022840"/>
    </source>
</evidence>
<dbReference type="Pfam" id="PF00069">
    <property type="entry name" value="Pkinase"/>
    <property type="match status" value="1"/>
</dbReference>
<dbReference type="GO" id="GO:0005737">
    <property type="term" value="C:cytoplasm"/>
    <property type="evidence" value="ECO:0007669"/>
    <property type="project" value="TreeGrafter"/>
</dbReference>
<keyword evidence="6" id="KW-0067">ATP-binding</keyword>
<keyword evidence="7" id="KW-0652">Protein synthesis inhibitor</keyword>
<dbReference type="GO" id="GO:0005634">
    <property type="term" value="C:nucleus"/>
    <property type="evidence" value="ECO:0007669"/>
    <property type="project" value="TreeGrafter"/>
</dbReference>
<evidence type="ECO:0000313" key="14">
    <source>
        <dbReference type="EMBL" id="KAJ2793838.1"/>
    </source>
</evidence>
<evidence type="ECO:0000256" key="1">
    <source>
        <dbReference type="ARBA" id="ARBA00012513"/>
    </source>
</evidence>
<dbReference type="SUPFAM" id="SSF56112">
    <property type="entry name" value="Protein kinase-like (PK-like)"/>
    <property type="match status" value="1"/>
</dbReference>
<comment type="catalytic activity">
    <reaction evidence="9">
        <text>L-threonyl-[protein] + ATP = O-phospho-L-threonyl-[protein] + ADP + H(+)</text>
        <dbReference type="Rhea" id="RHEA:46608"/>
        <dbReference type="Rhea" id="RHEA-COMP:11060"/>
        <dbReference type="Rhea" id="RHEA-COMP:11605"/>
        <dbReference type="ChEBI" id="CHEBI:15378"/>
        <dbReference type="ChEBI" id="CHEBI:30013"/>
        <dbReference type="ChEBI" id="CHEBI:30616"/>
        <dbReference type="ChEBI" id="CHEBI:61977"/>
        <dbReference type="ChEBI" id="CHEBI:456216"/>
        <dbReference type="EC" id="2.7.11.1"/>
    </reaction>
    <physiologicalReaction direction="left-to-right" evidence="9">
        <dbReference type="Rhea" id="RHEA:46609"/>
    </physiologicalReaction>
</comment>
<evidence type="ECO:0000256" key="10">
    <source>
        <dbReference type="ARBA" id="ARBA00048977"/>
    </source>
</evidence>
<dbReference type="PANTHER" id="PTHR11042:SF160">
    <property type="entry name" value="EUKARYOTIC TRANSLATION INITIATION FACTOR 2-ALPHA KINASE 1"/>
    <property type="match status" value="1"/>
</dbReference>
<evidence type="ECO:0000256" key="4">
    <source>
        <dbReference type="ARBA" id="ARBA00022741"/>
    </source>
</evidence>
<feature type="non-terminal residue" evidence="14">
    <location>
        <position position="1"/>
    </location>
</feature>
<keyword evidence="4" id="KW-0547">Nucleotide-binding</keyword>
<keyword evidence="2" id="KW-0723">Serine/threonine-protein kinase</keyword>
<dbReference type="Gene3D" id="1.10.510.10">
    <property type="entry name" value="Transferase(Phosphotransferase) domain 1"/>
    <property type="match status" value="2"/>
</dbReference>
<evidence type="ECO:0000256" key="12">
    <source>
        <dbReference type="SAM" id="MobiDB-lite"/>
    </source>
</evidence>
<dbReference type="InterPro" id="IPR011009">
    <property type="entry name" value="Kinase-like_dom_sf"/>
</dbReference>
<dbReference type="GO" id="GO:0005524">
    <property type="term" value="F:ATP binding"/>
    <property type="evidence" value="ECO:0007669"/>
    <property type="project" value="UniProtKB-KW"/>
</dbReference>
<dbReference type="PROSITE" id="PS50011">
    <property type="entry name" value="PROTEIN_KINASE_DOM"/>
    <property type="match status" value="1"/>
</dbReference>
<reference evidence="14" key="1">
    <citation type="submission" date="2022-07" db="EMBL/GenBank/DDBJ databases">
        <title>Phylogenomic reconstructions and comparative analyses of Kickxellomycotina fungi.</title>
        <authorList>
            <person name="Reynolds N.K."/>
            <person name="Stajich J.E."/>
            <person name="Barry K."/>
            <person name="Grigoriev I.V."/>
            <person name="Crous P."/>
            <person name="Smith M.E."/>
        </authorList>
    </citation>
    <scope>NUCLEOTIDE SEQUENCE</scope>
    <source>
        <strain evidence="14">NRRL 1565</strain>
    </source>
</reference>
<evidence type="ECO:0000256" key="2">
    <source>
        <dbReference type="ARBA" id="ARBA00022527"/>
    </source>
</evidence>
<dbReference type="InterPro" id="IPR000719">
    <property type="entry name" value="Prot_kinase_dom"/>
</dbReference>
<keyword evidence="15" id="KW-1185">Reference proteome</keyword>
<comment type="catalytic activity">
    <reaction evidence="10">
        <text>L-seryl-[protein] + ATP = O-phospho-L-seryl-[protein] + ADP + H(+)</text>
        <dbReference type="Rhea" id="RHEA:17989"/>
        <dbReference type="Rhea" id="RHEA-COMP:9863"/>
        <dbReference type="Rhea" id="RHEA-COMP:11604"/>
        <dbReference type="ChEBI" id="CHEBI:15378"/>
        <dbReference type="ChEBI" id="CHEBI:29999"/>
        <dbReference type="ChEBI" id="CHEBI:30616"/>
        <dbReference type="ChEBI" id="CHEBI:83421"/>
        <dbReference type="ChEBI" id="CHEBI:456216"/>
        <dbReference type="EC" id="2.7.11.1"/>
    </reaction>
    <physiologicalReaction direction="left-to-right" evidence="10">
        <dbReference type="Rhea" id="RHEA:17990"/>
    </physiologicalReaction>
</comment>
<evidence type="ECO:0000256" key="3">
    <source>
        <dbReference type="ARBA" id="ARBA00022679"/>
    </source>
</evidence>
<feature type="compositionally biased region" description="Basic and acidic residues" evidence="12">
    <location>
        <begin position="284"/>
        <end position="296"/>
    </location>
</feature>
<protein>
    <recommendedName>
        <fullName evidence="1">non-specific serine/threonine protein kinase</fullName>
        <ecNumber evidence="1">2.7.11.1</ecNumber>
    </recommendedName>
</protein>
<accession>A0A9W8HUV3</accession>
<dbReference type="InterPro" id="IPR050339">
    <property type="entry name" value="CC_SR_Kinase"/>
</dbReference>
<dbReference type="SMART" id="SM00220">
    <property type="entry name" value="S_TKc"/>
    <property type="match status" value="1"/>
</dbReference>
<evidence type="ECO:0000313" key="15">
    <source>
        <dbReference type="Proteomes" id="UP001140094"/>
    </source>
</evidence>
<feature type="domain" description="Protein kinase" evidence="13">
    <location>
        <begin position="1"/>
        <end position="553"/>
    </location>
</feature>
<keyword evidence="3" id="KW-0808">Transferase</keyword>
<gene>
    <name evidence="14" type="ORF">H4R20_006415</name>
</gene>
<evidence type="ECO:0000256" key="9">
    <source>
        <dbReference type="ARBA" id="ARBA00048659"/>
    </source>
</evidence>
<feature type="region of interest" description="Disordered" evidence="12">
    <location>
        <begin position="283"/>
        <end position="306"/>
    </location>
</feature>
<comment type="similarity">
    <text evidence="8">Belongs to the protein kinase superfamily. Ser/Thr protein kinase family. GCN2 subfamily.</text>
</comment>
<feature type="region of interest" description="Disordered" evidence="12">
    <location>
        <begin position="332"/>
        <end position="364"/>
    </location>
</feature>
<dbReference type="PROSITE" id="PS00108">
    <property type="entry name" value="PROTEIN_KINASE_ST"/>
    <property type="match status" value="1"/>
</dbReference>
<dbReference type="EMBL" id="JANBUO010002748">
    <property type="protein sequence ID" value="KAJ2793838.1"/>
    <property type="molecule type" value="Genomic_DNA"/>
</dbReference>
<dbReference type="GO" id="GO:0004694">
    <property type="term" value="F:eukaryotic translation initiation factor 2alpha kinase activity"/>
    <property type="evidence" value="ECO:0007669"/>
    <property type="project" value="TreeGrafter"/>
</dbReference>
<evidence type="ECO:0000256" key="8">
    <source>
        <dbReference type="ARBA" id="ARBA00037982"/>
    </source>
</evidence>